<dbReference type="EMBL" id="VSSQ01000232">
    <property type="protein sequence ID" value="MPL87072.1"/>
    <property type="molecule type" value="Genomic_DNA"/>
</dbReference>
<dbReference type="GO" id="GO:0006950">
    <property type="term" value="P:response to stress"/>
    <property type="evidence" value="ECO:0007669"/>
    <property type="project" value="UniProtKB-ARBA"/>
</dbReference>
<dbReference type="InterPro" id="IPR004518">
    <property type="entry name" value="MazG-like_dom"/>
</dbReference>
<dbReference type="Pfam" id="PF03819">
    <property type="entry name" value="MazG"/>
    <property type="match status" value="2"/>
</dbReference>
<evidence type="ECO:0000313" key="2">
    <source>
        <dbReference type="EMBL" id="MPL87072.1"/>
    </source>
</evidence>
<keyword evidence="2" id="KW-0378">Hydrolase</keyword>
<dbReference type="EC" id="3.6.1.8" evidence="2"/>
<dbReference type="GO" id="GO:0046052">
    <property type="term" value="P:UTP catabolic process"/>
    <property type="evidence" value="ECO:0007669"/>
    <property type="project" value="TreeGrafter"/>
</dbReference>
<proteinExistence type="predicted"/>
<dbReference type="GO" id="GO:0046061">
    <property type="term" value="P:dATP catabolic process"/>
    <property type="evidence" value="ECO:0007669"/>
    <property type="project" value="TreeGrafter"/>
</dbReference>
<dbReference type="InterPro" id="IPR048015">
    <property type="entry name" value="NTP-PPase_MazG-like_N"/>
</dbReference>
<feature type="domain" description="NTP pyrophosphohydrolase MazG-like" evidence="1">
    <location>
        <begin position="30"/>
        <end position="103"/>
    </location>
</feature>
<dbReference type="GO" id="GO:0006203">
    <property type="term" value="P:dGTP catabolic process"/>
    <property type="evidence" value="ECO:0007669"/>
    <property type="project" value="TreeGrafter"/>
</dbReference>
<dbReference type="AlphaFoldDB" id="A0A644V8H3"/>
<feature type="domain" description="NTP pyrophosphohydrolase MazG-like" evidence="1">
    <location>
        <begin position="170"/>
        <end position="231"/>
    </location>
</feature>
<dbReference type="InterPro" id="IPR011551">
    <property type="entry name" value="NTP_PyrPHydrolase_MazG"/>
</dbReference>
<evidence type="ECO:0000259" key="1">
    <source>
        <dbReference type="Pfam" id="PF03819"/>
    </source>
</evidence>
<sequence length="266" mass="30856">MSRENEIKAFVRLLDVMDELRERCPWDMKQTMESLRPLTIEETYELSDSILEKDYKGVSKELGDLMLHMVFYAKIGKEKGLFDIADVMNLICEKLIFRHPHVFGNVEVSGAGEVIQNWEQLKRREKDGNKTILSGVPASLPSLVKAYRIQDKVRAVGFDWANREDVWSKVKEEISEFEAEAVSSRSIEGEERGEMEKEFGDLLFSLVNAARLYDINPDTALEMTNMKFIKRFGYLERWAVENGQNIKEMALEEMDRVWEESKKIVG</sequence>
<dbReference type="InterPro" id="IPR048011">
    <property type="entry name" value="NTP-PPase_MazG-like_C"/>
</dbReference>
<dbReference type="GO" id="GO:0046047">
    <property type="term" value="P:TTP catabolic process"/>
    <property type="evidence" value="ECO:0007669"/>
    <property type="project" value="TreeGrafter"/>
</dbReference>
<dbReference type="FunFam" id="1.10.287.1080:FF:000001">
    <property type="entry name" value="Nucleoside triphosphate pyrophosphohydrolase"/>
    <property type="match status" value="1"/>
</dbReference>
<comment type="caution">
    <text evidence="2">The sequence shown here is derived from an EMBL/GenBank/DDBJ whole genome shotgun (WGS) entry which is preliminary data.</text>
</comment>
<organism evidence="2">
    <name type="scientific">bioreactor metagenome</name>
    <dbReference type="NCBI Taxonomy" id="1076179"/>
    <lineage>
        <taxon>unclassified sequences</taxon>
        <taxon>metagenomes</taxon>
        <taxon>ecological metagenomes</taxon>
    </lineage>
</organism>
<gene>
    <name evidence="2" type="primary">mazG_7</name>
    <name evidence="2" type="ORF">SDC9_33064</name>
</gene>
<dbReference type="PANTHER" id="PTHR30522">
    <property type="entry name" value="NUCLEOSIDE TRIPHOSPHATE PYROPHOSPHOHYDROLASE"/>
    <property type="match status" value="1"/>
</dbReference>
<dbReference type="GO" id="GO:0047693">
    <property type="term" value="F:ATP diphosphatase activity"/>
    <property type="evidence" value="ECO:0007669"/>
    <property type="project" value="UniProtKB-EC"/>
</dbReference>
<dbReference type="NCBIfam" id="NF007113">
    <property type="entry name" value="PRK09562.1"/>
    <property type="match status" value="1"/>
</dbReference>
<dbReference type="GO" id="GO:0046076">
    <property type="term" value="P:dTTP catabolic process"/>
    <property type="evidence" value="ECO:0007669"/>
    <property type="project" value="TreeGrafter"/>
</dbReference>
<dbReference type="CDD" id="cd11528">
    <property type="entry name" value="NTP-PPase_MazG_Nterm"/>
    <property type="match status" value="1"/>
</dbReference>
<dbReference type="Gene3D" id="1.10.287.1080">
    <property type="entry name" value="MazG-like"/>
    <property type="match status" value="2"/>
</dbReference>
<dbReference type="CDD" id="cd11529">
    <property type="entry name" value="NTP-PPase_MazG_Cterm"/>
    <property type="match status" value="1"/>
</dbReference>
<protein>
    <submittedName>
        <fullName evidence="2">Nucleoside triphosphate pyrophosphohydrolase</fullName>
        <ecNumber evidence="2">3.6.1.8</ecNumber>
    </submittedName>
</protein>
<dbReference type="NCBIfam" id="TIGR00444">
    <property type="entry name" value="mazG"/>
    <property type="match status" value="1"/>
</dbReference>
<dbReference type="GO" id="GO:0046081">
    <property type="term" value="P:dUTP catabolic process"/>
    <property type="evidence" value="ECO:0007669"/>
    <property type="project" value="TreeGrafter"/>
</dbReference>
<name>A0A644V8H3_9ZZZZ</name>
<accession>A0A644V8H3</accession>
<dbReference type="FunFam" id="1.10.287.1080:FF:000003">
    <property type="entry name" value="Nucleoside triphosphate pyrophosphohydrolase"/>
    <property type="match status" value="1"/>
</dbReference>
<reference evidence="2" key="1">
    <citation type="submission" date="2019-08" db="EMBL/GenBank/DDBJ databases">
        <authorList>
            <person name="Kucharzyk K."/>
            <person name="Murdoch R.W."/>
            <person name="Higgins S."/>
            <person name="Loffler F."/>
        </authorList>
    </citation>
    <scope>NUCLEOTIDE SEQUENCE</scope>
</reference>
<dbReference type="PANTHER" id="PTHR30522:SF0">
    <property type="entry name" value="NUCLEOSIDE TRIPHOSPHATE PYROPHOSPHOHYDROLASE"/>
    <property type="match status" value="1"/>
</dbReference>
<dbReference type="SUPFAM" id="SSF101386">
    <property type="entry name" value="all-alpha NTP pyrophosphatases"/>
    <property type="match status" value="2"/>
</dbReference>